<dbReference type="Proteomes" id="UP001239111">
    <property type="component" value="Chromosome 1"/>
</dbReference>
<dbReference type="EMBL" id="CM056741">
    <property type="protein sequence ID" value="KAJ8688408.1"/>
    <property type="molecule type" value="Genomic_DNA"/>
</dbReference>
<protein>
    <submittedName>
        <fullName evidence="1">Uncharacterized protein</fullName>
    </submittedName>
</protein>
<accession>A0ACC2PZL6</accession>
<proteinExistence type="predicted"/>
<organism evidence="1 2">
    <name type="scientific">Eretmocerus hayati</name>
    <dbReference type="NCBI Taxonomy" id="131215"/>
    <lineage>
        <taxon>Eukaryota</taxon>
        <taxon>Metazoa</taxon>
        <taxon>Ecdysozoa</taxon>
        <taxon>Arthropoda</taxon>
        <taxon>Hexapoda</taxon>
        <taxon>Insecta</taxon>
        <taxon>Pterygota</taxon>
        <taxon>Neoptera</taxon>
        <taxon>Endopterygota</taxon>
        <taxon>Hymenoptera</taxon>
        <taxon>Apocrita</taxon>
        <taxon>Proctotrupomorpha</taxon>
        <taxon>Chalcidoidea</taxon>
        <taxon>Aphelinidae</taxon>
        <taxon>Aphelininae</taxon>
        <taxon>Eretmocerus</taxon>
    </lineage>
</organism>
<evidence type="ECO:0000313" key="2">
    <source>
        <dbReference type="Proteomes" id="UP001239111"/>
    </source>
</evidence>
<gene>
    <name evidence="1" type="ORF">QAD02_024203</name>
</gene>
<keyword evidence="2" id="KW-1185">Reference proteome</keyword>
<comment type="caution">
    <text evidence="1">The sequence shown here is derived from an EMBL/GenBank/DDBJ whole genome shotgun (WGS) entry which is preliminary data.</text>
</comment>
<sequence length="246" mass="28145">MLDSSLQSHDEKQLHHHQEILTAAQANVALIADDIWAYPVSTLLGPSEDPYRKLNRDLWITTCKIAANYEEISAGARPKKKRVRDVIPESRLASYGDFEYEDEPLLATAHICSDDSDYDDYDYDEDSSRAGDEANVKTKSETKNGNVDTDDEELEIFKSQPWMLDQVEENRCQYSFVQAVNMVPRPLAPLCVDVPEFFPKAPSWTSDEQAKPTQFYHASVESPYQEDLFQYKGQYACRKPVSIYQV</sequence>
<evidence type="ECO:0000313" key="1">
    <source>
        <dbReference type="EMBL" id="KAJ8688408.1"/>
    </source>
</evidence>
<reference evidence="1" key="1">
    <citation type="submission" date="2023-04" db="EMBL/GenBank/DDBJ databases">
        <title>A chromosome-level genome assembly of the parasitoid wasp Eretmocerus hayati.</title>
        <authorList>
            <person name="Zhong Y."/>
            <person name="Liu S."/>
            <person name="Liu Y."/>
        </authorList>
    </citation>
    <scope>NUCLEOTIDE SEQUENCE</scope>
    <source>
        <strain evidence="1">ZJU_SS_LIU_2023</strain>
    </source>
</reference>
<name>A0ACC2PZL6_9HYME</name>